<gene>
    <name evidence="2" type="ORF">SAMN05444169_6778</name>
</gene>
<dbReference type="InterPro" id="IPR009506">
    <property type="entry name" value="YjiS-like"/>
</dbReference>
<dbReference type="RefSeq" id="WP_079569786.1">
    <property type="nucleotide sequence ID" value="NZ_LT670818.1"/>
</dbReference>
<evidence type="ECO:0000313" key="3">
    <source>
        <dbReference type="Proteomes" id="UP000190675"/>
    </source>
</evidence>
<dbReference type="OrthoDB" id="8163716at2"/>
<sequence length="55" mass="6279">MLIAFLFDAAGRYFRYRSQLASIIELDDRTLSDIGLNRSELRAVAWTAAAHRAQH</sequence>
<evidence type="ECO:0000313" key="2">
    <source>
        <dbReference type="EMBL" id="SHH30016.1"/>
    </source>
</evidence>
<name>A0A1M5RUV1_9BRAD</name>
<feature type="domain" description="YjiS-like" evidence="1">
    <location>
        <begin position="6"/>
        <end position="42"/>
    </location>
</feature>
<evidence type="ECO:0000259" key="1">
    <source>
        <dbReference type="Pfam" id="PF06568"/>
    </source>
</evidence>
<dbReference type="AlphaFoldDB" id="A0A1M5RUV1"/>
<organism evidence="2 3">
    <name type="scientific">Bradyrhizobium erythrophlei</name>
    <dbReference type="NCBI Taxonomy" id="1437360"/>
    <lineage>
        <taxon>Bacteria</taxon>
        <taxon>Pseudomonadati</taxon>
        <taxon>Pseudomonadota</taxon>
        <taxon>Alphaproteobacteria</taxon>
        <taxon>Hyphomicrobiales</taxon>
        <taxon>Nitrobacteraceae</taxon>
        <taxon>Bradyrhizobium</taxon>
    </lineage>
</organism>
<protein>
    <recommendedName>
        <fullName evidence="1">YjiS-like domain-containing protein</fullName>
    </recommendedName>
</protein>
<dbReference type="Proteomes" id="UP000190675">
    <property type="component" value="Chromosome I"/>
</dbReference>
<reference evidence="2 3" key="1">
    <citation type="submission" date="2016-11" db="EMBL/GenBank/DDBJ databases">
        <authorList>
            <person name="Jaros S."/>
            <person name="Januszkiewicz K."/>
            <person name="Wedrychowicz H."/>
        </authorList>
    </citation>
    <scope>NUCLEOTIDE SEQUENCE [LARGE SCALE GENOMIC DNA]</scope>
    <source>
        <strain evidence="2 3">GAS242</strain>
    </source>
</reference>
<accession>A0A1M5RUV1</accession>
<dbReference type="EMBL" id="LT670818">
    <property type="protein sequence ID" value="SHH30016.1"/>
    <property type="molecule type" value="Genomic_DNA"/>
</dbReference>
<dbReference type="Pfam" id="PF06568">
    <property type="entry name" value="YjiS-like"/>
    <property type="match status" value="1"/>
</dbReference>
<proteinExistence type="predicted"/>